<evidence type="ECO:0000256" key="1">
    <source>
        <dbReference type="SAM" id="MobiDB-lite"/>
    </source>
</evidence>
<feature type="region of interest" description="Disordered" evidence="1">
    <location>
        <begin position="535"/>
        <end position="575"/>
    </location>
</feature>
<feature type="region of interest" description="Disordered" evidence="1">
    <location>
        <begin position="332"/>
        <end position="355"/>
    </location>
</feature>
<comment type="caution">
    <text evidence="2">The sequence shown here is derived from an EMBL/GenBank/DDBJ whole genome shotgun (WGS) entry which is preliminary data.</text>
</comment>
<feature type="compositionally biased region" description="Polar residues" evidence="1">
    <location>
        <begin position="548"/>
        <end position="560"/>
    </location>
</feature>
<proteinExistence type="predicted"/>
<organism evidence="2 3">
    <name type="scientific">Armillaria luteobubalina</name>
    <dbReference type="NCBI Taxonomy" id="153913"/>
    <lineage>
        <taxon>Eukaryota</taxon>
        <taxon>Fungi</taxon>
        <taxon>Dikarya</taxon>
        <taxon>Basidiomycota</taxon>
        <taxon>Agaricomycotina</taxon>
        <taxon>Agaricomycetes</taxon>
        <taxon>Agaricomycetidae</taxon>
        <taxon>Agaricales</taxon>
        <taxon>Marasmiineae</taxon>
        <taxon>Physalacriaceae</taxon>
        <taxon>Armillaria</taxon>
    </lineage>
</organism>
<dbReference type="EMBL" id="JAUEPU010000049">
    <property type="protein sequence ID" value="KAK0485571.1"/>
    <property type="molecule type" value="Genomic_DNA"/>
</dbReference>
<evidence type="ECO:0000313" key="3">
    <source>
        <dbReference type="Proteomes" id="UP001175228"/>
    </source>
</evidence>
<evidence type="ECO:0008006" key="4">
    <source>
        <dbReference type="Google" id="ProtNLM"/>
    </source>
</evidence>
<dbReference type="Proteomes" id="UP001175228">
    <property type="component" value="Unassembled WGS sequence"/>
</dbReference>
<evidence type="ECO:0000313" key="2">
    <source>
        <dbReference type="EMBL" id="KAK0485571.1"/>
    </source>
</evidence>
<name>A0AA39PKV1_9AGAR</name>
<gene>
    <name evidence="2" type="ORF">EDD18DRAFT_1111371</name>
</gene>
<keyword evidence="3" id="KW-1185">Reference proteome</keyword>
<sequence length="707" mass="79864">MMMGNPKKTRTRIGLKLDTSPPVWGVGMHDRIKRYVDEHLRVRLHLPDGVKAPRLDSKNVSPYAGGSSVAEFWTWLKSLVVYLETSQLGGLDRDCEQKLLVEPVLTGAAKKWYHDHVIEVDKYLNWMFVSIIIGLYNQFIHDSAMQEARTKFDSASFTDGGGTVEGYRDLLQTLVHDMTRKPDDYTITRQFVTGLPTDMRDAVFEDRLNVEVNTLDDFVESAKAYKHPNDVTRARPPKPSDMSHVKCYHCGEMGHYASHHDKDNNPRIQAAHTTIGDDVREGMNDNDSMVENGPSDIEDGYEQANWQEVEFEEYGGKYDSGDDNEFMGMARECDGSIDPYDGSDESSSGYDKEYSSSDEIEHIRYQTWTLPVQITSTSSVSHAIQGNGWYKLKIATEPKERPVYSATDKMCLSTYTQVNGILVLTLWDSGSTLTAMSPHFADVSKALVFNLVDPVMLQLGTVGSRSKINFRTIADMELAGLTTNEYVDVVNIDRTAIEVLDGGETGKTVNPLPKDSPALLMTEEEYIIGDRVDITPTMEPHSVPTKVSALTPNDENTQDSNSRKVEAPTSTVHDTTMEYECQPTSSKVLVEDMIMDEDDDTHEHHFHIDIDFSNQTPHEVWFWDCPVPIPKVKWPGDSHMPTEWNLMVGEMWEIDPTSQGSLFNYPDFPYSDDPETDINDHLSFIVPNLELESEGPYEFTSDMYPDD</sequence>
<accession>A0AA39PKV1</accession>
<reference evidence="2" key="1">
    <citation type="submission" date="2023-06" db="EMBL/GenBank/DDBJ databases">
        <authorList>
            <consortium name="Lawrence Berkeley National Laboratory"/>
            <person name="Ahrendt S."/>
            <person name="Sahu N."/>
            <person name="Indic B."/>
            <person name="Wong-Bajracharya J."/>
            <person name="Merenyi Z."/>
            <person name="Ke H.-M."/>
            <person name="Monk M."/>
            <person name="Kocsube S."/>
            <person name="Drula E."/>
            <person name="Lipzen A."/>
            <person name="Balint B."/>
            <person name="Henrissat B."/>
            <person name="Andreopoulos B."/>
            <person name="Martin F.M."/>
            <person name="Harder C.B."/>
            <person name="Rigling D."/>
            <person name="Ford K.L."/>
            <person name="Foster G.D."/>
            <person name="Pangilinan J."/>
            <person name="Papanicolaou A."/>
            <person name="Barry K."/>
            <person name="LaButti K."/>
            <person name="Viragh M."/>
            <person name="Koriabine M."/>
            <person name="Yan M."/>
            <person name="Riley R."/>
            <person name="Champramary S."/>
            <person name="Plett K.L."/>
            <person name="Tsai I.J."/>
            <person name="Slot J."/>
            <person name="Sipos G."/>
            <person name="Plett J."/>
            <person name="Nagy L.G."/>
            <person name="Grigoriev I.V."/>
        </authorList>
    </citation>
    <scope>NUCLEOTIDE SEQUENCE</scope>
    <source>
        <strain evidence="2">HWK02</strain>
    </source>
</reference>
<protein>
    <recommendedName>
        <fullName evidence="4">CCHC-type domain-containing protein</fullName>
    </recommendedName>
</protein>
<dbReference type="AlphaFoldDB" id="A0AA39PKV1"/>